<name>A0A286RAL5_9BACT</name>
<dbReference type="AlphaFoldDB" id="A0A286RAL5"/>
<dbReference type="Proteomes" id="UP000215086">
    <property type="component" value="Chromosome"/>
</dbReference>
<evidence type="ECO:0000313" key="2">
    <source>
        <dbReference type="Proteomes" id="UP000215086"/>
    </source>
</evidence>
<proteinExistence type="predicted"/>
<evidence type="ECO:0000313" key="1">
    <source>
        <dbReference type="EMBL" id="ASV72983.1"/>
    </source>
</evidence>
<dbReference type="EMBL" id="CP018477">
    <property type="protein sequence ID" value="ASV72983.1"/>
    <property type="molecule type" value="Genomic_DNA"/>
</dbReference>
<reference evidence="1 2" key="1">
    <citation type="journal article" name="Front. Microbiol.">
        <title>Sugar Metabolism of the First Thermophilic Planctomycete Thermogutta terrifontis: Comparative Genomic and Transcriptomic Approaches.</title>
        <authorList>
            <person name="Elcheninov A.G."/>
            <person name="Menzel P."/>
            <person name="Gudbergsdottir S.R."/>
            <person name="Slesarev A.I."/>
            <person name="Kadnikov V.V."/>
            <person name="Krogh A."/>
            <person name="Bonch-Osmolovskaya E.A."/>
            <person name="Peng X."/>
            <person name="Kublanov I.V."/>
        </authorList>
    </citation>
    <scope>NUCLEOTIDE SEQUENCE [LARGE SCALE GENOMIC DNA]</scope>
    <source>
        <strain evidence="1 2">R1</strain>
    </source>
</reference>
<protein>
    <submittedName>
        <fullName evidence="1">Uncharacterized protein</fullName>
    </submittedName>
</protein>
<dbReference type="KEGG" id="ttf:THTE_0381"/>
<gene>
    <name evidence="1" type="ORF">THTE_0381</name>
</gene>
<sequence>MVPRSIINCLSPGTTSVPLRHIKLLASRSSSRKLGITHHADGLHLVQFWVVWQEKSLARL</sequence>
<keyword evidence="2" id="KW-1185">Reference proteome</keyword>
<accession>A0A286RAL5</accession>
<organism evidence="1 2">
    <name type="scientific">Thermogutta terrifontis</name>
    <dbReference type="NCBI Taxonomy" id="1331910"/>
    <lineage>
        <taxon>Bacteria</taxon>
        <taxon>Pseudomonadati</taxon>
        <taxon>Planctomycetota</taxon>
        <taxon>Planctomycetia</taxon>
        <taxon>Pirellulales</taxon>
        <taxon>Thermoguttaceae</taxon>
        <taxon>Thermogutta</taxon>
    </lineage>
</organism>